<dbReference type="InterPro" id="IPR036291">
    <property type="entry name" value="NAD(P)-bd_dom_sf"/>
</dbReference>
<evidence type="ECO:0000313" key="3">
    <source>
        <dbReference type="EMBL" id="SDE62393.1"/>
    </source>
</evidence>
<keyword evidence="4" id="KW-1185">Reference proteome</keyword>
<dbReference type="Pfam" id="PF00106">
    <property type="entry name" value="adh_short"/>
    <property type="match status" value="1"/>
</dbReference>
<proteinExistence type="inferred from homology"/>
<organism evidence="3 4">
    <name type="scientific">Kordiimonas lacus</name>
    <dbReference type="NCBI Taxonomy" id="637679"/>
    <lineage>
        <taxon>Bacteria</taxon>
        <taxon>Pseudomonadati</taxon>
        <taxon>Pseudomonadota</taxon>
        <taxon>Alphaproteobacteria</taxon>
        <taxon>Kordiimonadales</taxon>
        <taxon>Kordiimonadaceae</taxon>
        <taxon>Kordiimonas</taxon>
    </lineage>
</organism>
<protein>
    <submittedName>
        <fullName evidence="3">Short-chain dehydrogenase</fullName>
    </submittedName>
</protein>
<dbReference type="STRING" id="637679.GCA_001550055_00204"/>
<dbReference type="PROSITE" id="PS00061">
    <property type="entry name" value="ADH_SHORT"/>
    <property type="match status" value="1"/>
</dbReference>
<dbReference type="GO" id="GO:0032787">
    <property type="term" value="P:monocarboxylic acid metabolic process"/>
    <property type="evidence" value="ECO:0007669"/>
    <property type="project" value="UniProtKB-ARBA"/>
</dbReference>
<dbReference type="PRINTS" id="PR00080">
    <property type="entry name" value="SDRFAMILY"/>
</dbReference>
<evidence type="ECO:0000256" key="1">
    <source>
        <dbReference type="ARBA" id="ARBA00006484"/>
    </source>
</evidence>
<gene>
    <name evidence="3" type="ORF">SAMN04488071_3425</name>
</gene>
<name>A0A1G7EFH3_9PROT</name>
<dbReference type="PANTHER" id="PTHR42879:SF2">
    <property type="entry name" value="3-OXOACYL-[ACYL-CARRIER-PROTEIN] REDUCTASE FABG"/>
    <property type="match status" value="1"/>
</dbReference>
<dbReference type="SUPFAM" id="SSF51735">
    <property type="entry name" value="NAD(P)-binding Rossmann-fold domains"/>
    <property type="match status" value="1"/>
</dbReference>
<dbReference type="PRINTS" id="PR00081">
    <property type="entry name" value="GDHRDH"/>
</dbReference>
<dbReference type="AlphaFoldDB" id="A0A1G7EFH3"/>
<dbReference type="InterPro" id="IPR002347">
    <property type="entry name" value="SDR_fam"/>
</dbReference>
<sequence length="251" mass="25920">MEKRTALITGGGSGIGLTIARAFALAGVTPVLAGRSKARLEAAAANIEGAAFVPLDVTCEESVQHAFSHLTTAGYEPDILVNNAGAAATASFERTDIATWQAMLDVNLTGAFLCARAALPTMKKRGFGRVVTIASTAGLKGYAYTAAYAAAKHGVIGMTRSLALELAGTGVTANTVCPGFTDTDIVQSSIQNIVEKTGRSEKEALEALTKHNPEKRLIAPEEVADTVLWLAGERASAINGQAVAVACGEIM</sequence>
<dbReference type="FunFam" id="3.40.50.720:FF:000084">
    <property type="entry name" value="Short-chain dehydrogenase reductase"/>
    <property type="match status" value="1"/>
</dbReference>
<reference evidence="3 4" key="1">
    <citation type="submission" date="2016-10" db="EMBL/GenBank/DDBJ databases">
        <authorList>
            <person name="de Groot N.N."/>
        </authorList>
    </citation>
    <scope>NUCLEOTIDE SEQUENCE [LARGE SCALE GENOMIC DNA]</scope>
    <source>
        <strain evidence="3 4">CGMCC 1.9109</strain>
    </source>
</reference>
<comment type="similarity">
    <text evidence="1 2">Belongs to the short-chain dehydrogenases/reductases (SDR) family.</text>
</comment>
<evidence type="ECO:0000256" key="2">
    <source>
        <dbReference type="RuleBase" id="RU000363"/>
    </source>
</evidence>
<evidence type="ECO:0000313" key="4">
    <source>
        <dbReference type="Proteomes" id="UP000183685"/>
    </source>
</evidence>
<dbReference type="InterPro" id="IPR020904">
    <property type="entry name" value="Sc_DH/Rdtase_CS"/>
</dbReference>
<dbReference type="EMBL" id="FNAK01000008">
    <property type="protein sequence ID" value="SDE62393.1"/>
    <property type="molecule type" value="Genomic_DNA"/>
</dbReference>
<dbReference type="InterPro" id="IPR050259">
    <property type="entry name" value="SDR"/>
</dbReference>
<dbReference type="CDD" id="cd05233">
    <property type="entry name" value="SDR_c"/>
    <property type="match status" value="1"/>
</dbReference>
<dbReference type="Gene3D" id="3.40.50.720">
    <property type="entry name" value="NAD(P)-binding Rossmann-like Domain"/>
    <property type="match status" value="1"/>
</dbReference>
<accession>A0A1G7EFH3</accession>
<dbReference type="PANTHER" id="PTHR42879">
    <property type="entry name" value="3-OXOACYL-(ACYL-CARRIER-PROTEIN) REDUCTASE"/>
    <property type="match status" value="1"/>
</dbReference>
<dbReference type="RefSeq" id="WP_206594826.1">
    <property type="nucleotide sequence ID" value="NZ_FNAK01000008.1"/>
</dbReference>
<dbReference type="Proteomes" id="UP000183685">
    <property type="component" value="Unassembled WGS sequence"/>
</dbReference>